<keyword evidence="3 7" id="KW-0812">Transmembrane</keyword>
<feature type="transmembrane region" description="Helical" evidence="7">
    <location>
        <begin position="190"/>
        <end position="209"/>
    </location>
</feature>
<feature type="transmembrane region" description="Helical" evidence="7">
    <location>
        <begin position="116"/>
        <end position="139"/>
    </location>
</feature>
<feature type="transmembrane region" description="Helical" evidence="7">
    <location>
        <begin position="90"/>
        <end position="109"/>
    </location>
</feature>
<evidence type="ECO:0000313" key="9">
    <source>
        <dbReference type="Proteomes" id="UP000321685"/>
    </source>
</evidence>
<keyword evidence="9" id="KW-1185">Reference proteome</keyword>
<comment type="caution">
    <text evidence="8">The sequence shown here is derived from an EMBL/GenBank/DDBJ whole genome shotgun (WGS) entry which is preliminary data.</text>
</comment>
<dbReference type="AlphaFoldDB" id="A0A511DIQ9"/>
<proteinExistence type="predicted"/>
<dbReference type="InterPro" id="IPR043428">
    <property type="entry name" value="LivM-like"/>
</dbReference>
<name>A0A511DIQ9_9PSEU</name>
<dbReference type="EMBL" id="BJVJ01000013">
    <property type="protein sequence ID" value="GEL22908.1"/>
    <property type="molecule type" value="Genomic_DNA"/>
</dbReference>
<evidence type="ECO:0000313" key="8">
    <source>
        <dbReference type="EMBL" id="GEL22908.1"/>
    </source>
</evidence>
<dbReference type="Proteomes" id="UP000321685">
    <property type="component" value="Unassembled WGS sequence"/>
</dbReference>
<gene>
    <name evidence="8" type="ORF">PSU4_18620</name>
</gene>
<accession>A0A511DIQ9</accession>
<evidence type="ECO:0000256" key="3">
    <source>
        <dbReference type="ARBA" id="ARBA00022692"/>
    </source>
</evidence>
<dbReference type="GO" id="GO:0005886">
    <property type="term" value="C:plasma membrane"/>
    <property type="evidence" value="ECO:0007669"/>
    <property type="project" value="UniProtKB-SubCell"/>
</dbReference>
<evidence type="ECO:0000256" key="7">
    <source>
        <dbReference type="SAM" id="Phobius"/>
    </source>
</evidence>
<feature type="transmembrane region" description="Helical" evidence="7">
    <location>
        <begin position="38"/>
        <end position="59"/>
    </location>
</feature>
<dbReference type="CDD" id="cd06581">
    <property type="entry name" value="TM_PBP1_LivM_like"/>
    <property type="match status" value="1"/>
</dbReference>
<comment type="subcellular location">
    <subcellularLocation>
        <location evidence="1">Cell membrane</location>
        <topology evidence="1">Multi-pass membrane protein</topology>
    </subcellularLocation>
</comment>
<dbReference type="PANTHER" id="PTHR30482:SF20">
    <property type="entry name" value="HIGH-AFFINITY BRANCHED-CHAIN AMINO ACID TRANSPORT SYSTEM PERMEASE PROTEIN LIVM"/>
    <property type="match status" value="1"/>
</dbReference>
<evidence type="ECO:0000256" key="1">
    <source>
        <dbReference type="ARBA" id="ARBA00004651"/>
    </source>
</evidence>
<sequence>MSTPKTTPATPDTRPDGPPDDDPQPPSFTAERHVAPRWVRWGVPVVLAIVAVILPFVGIDSAQQFLLAYMAIIALLAVSLHFLMGIAGLFSLGQAGFFGVGAYVGVVLMDKLGWDGAIALPLVAVAGALVGLLMALATLRASDLYLALTTLAFGFVGENVVRNIDYLGGAQGIAGFDLHFFGLTLDDPLLIYWIGLGCVILFGVMITSMRRSKLGRALMAGREGPVAARSIGVDTGRYRFLAFGLSGAFAAIAGSLYTAYAYVLDPSVFGLTLTTTVLTIAIVGGLRSLPGVLVAAIVLTWFRSAVDGEAVSEYVLLIYAALVVVTLLFLPQGIGGAMSTLVRRLANRKGRS</sequence>
<organism evidence="8 9">
    <name type="scientific">Pseudonocardia sulfidoxydans NBRC 16205</name>
    <dbReference type="NCBI Taxonomy" id="1223511"/>
    <lineage>
        <taxon>Bacteria</taxon>
        <taxon>Bacillati</taxon>
        <taxon>Actinomycetota</taxon>
        <taxon>Actinomycetes</taxon>
        <taxon>Pseudonocardiales</taxon>
        <taxon>Pseudonocardiaceae</taxon>
        <taxon>Pseudonocardia</taxon>
    </lineage>
</organism>
<dbReference type="Pfam" id="PF02653">
    <property type="entry name" value="BPD_transp_2"/>
    <property type="match status" value="1"/>
</dbReference>
<feature type="transmembrane region" description="Helical" evidence="7">
    <location>
        <begin position="66"/>
        <end position="84"/>
    </location>
</feature>
<dbReference type="PANTHER" id="PTHR30482">
    <property type="entry name" value="HIGH-AFFINITY BRANCHED-CHAIN AMINO ACID TRANSPORT SYSTEM PERMEASE"/>
    <property type="match status" value="1"/>
</dbReference>
<evidence type="ECO:0000256" key="6">
    <source>
        <dbReference type="SAM" id="MobiDB-lite"/>
    </source>
</evidence>
<feature type="region of interest" description="Disordered" evidence="6">
    <location>
        <begin position="1"/>
        <end position="29"/>
    </location>
</feature>
<keyword evidence="2" id="KW-1003">Cell membrane</keyword>
<feature type="compositionally biased region" description="Low complexity" evidence="6">
    <location>
        <begin position="1"/>
        <end position="12"/>
    </location>
</feature>
<evidence type="ECO:0000256" key="2">
    <source>
        <dbReference type="ARBA" id="ARBA00022475"/>
    </source>
</evidence>
<dbReference type="GO" id="GO:0015658">
    <property type="term" value="F:branched-chain amino acid transmembrane transporter activity"/>
    <property type="evidence" value="ECO:0007669"/>
    <property type="project" value="InterPro"/>
</dbReference>
<keyword evidence="5 7" id="KW-0472">Membrane</keyword>
<dbReference type="RefSeq" id="WP_186816838.1">
    <property type="nucleotide sequence ID" value="NZ_BJVJ01000013.1"/>
</dbReference>
<reference evidence="8 9" key="1">
    <citation type="submission" date="2019-07" db="EMBL/GenBank/DDBJ databases">
        <title>Whole genome shotgun sequence of Pseudonocardia sulfidoxydans NBRC 16205.</title>
        <authorList>
            <person name="Hosoyama A."/>
            <person name="Uohara A."/>
            <person name="Ohji S."/>
            <person name="Ichikawa N."/>
        </authorList>
    </citation>
    <scope>NUCLEOTIDE SEQUENCE [LARGE SCALE GENOMIC DNA]</scope>
    <source>
        <strain evidence="8 9">NBRC 16205</strain>
    </source>
</reference>
<evidence type="ECO:0000256" key="4">
    <source>
        <dbReference type="ARBA" id="ARBA00022989"/>
    </source>
</evidence>
<dbReference type="InterPro" id="IPR001851">
    <property type="entry name" value="ABC_transp_permease"/>
</dbReference>
<evidence type="ECO:0000256" key="5">
    <source>
        <dbReference type="ARBA" id="ARBA00023136"/>
    </source>
</evidence>
<feature type="transmembrane region" description="Helical" evidence="7">
    <location>
        <begin position="314"/>
        <end position="334"/>
    </location>
</feature>
<protein>
    <submittedName>
        <fullName evidence="8">Branched-chain amino acid ABC transporter permease</fullName>
    </submittedName>
</protein>
<feature type="transmembrane region" description="Helical" evidence="7">
    <location>
        <begin position="269"/>
        <end position="302"/>
    </location>
</feature>
<keyword evidence="4 7" id="KW-1133">Transmembrane helix</keyword>
<feature type="transmembrane region" description="Helical" evidence="7">
    <location>
        <begin position="240"/>
        <end position="263"/>
    </location>
</feature>